<name>A0A6J4SLU6_9SPHN</name>
<keyword evidence="2" id="KW-0687">Ribonucleoprotein</keyword>
<evidence type="ECO:0000256" key="1">
    <source>
        <dbReference type="SAM" id="MobiDB-lite"/>
    </source>
</evidence>
<sequence length="105" mass="11450">GDEDQEGRPRRRPVRQGQGQAGRGDPFLAVRGQGGRVRCEHRHAPQEAEPGEPAGRAGEERSANGGEQGGARRPAHGRGDARAFRGDGRPQGARRREVRGEDRWL</sequence>
<organism evidence="2">
    <name type="scientific">uncultured Sphingomonadaceae bacterium</name>
    <dbReference type="NCBI Taxonomy" id="169976"/>
    <lineage>
        <taxon>Bacteria</taxon>
        <taxon>Pseudomonadati</taxon>
        <taxon>Pseudomonadota</taxon>
        <taxon>Alphaproteobacteria</taxon>
        <taxon>Sphingomonadales</taxon>
        <taxon>Sphingomonadaceae</taxon>
        <taxon>environmental samples</taxon>
    </lineage>
</organism>
<feature type="non-terminal residue" evidence="2">
    <location>
        <position position="105"/>
    </location>
</feature>
<feature type="compositionally biased region" description="Low complexity" evidence="1">
    <location>
        <begin position="47"/>
        <end position="56"/>
    </location>
</feature>
<feature type="non-terminal residue" evidence="2">
    <location>
        <position position="1"/>
    </location>
</feature>
<keyword evidence="2" id="KW-0689">Ribosomal protein</keyword>
<feature type="region of interest" description="Disordered" evidence="1">
    <location>
        <begin position="1"/>
        <end position="105"/>
    </location>
</feature>
<feature type="compositionally biased region" description="Low complexity" evidence="1">
    <location>
        <begin position="15"/>
        <end position="26"/>
    </location>
</feature>
<gene>
    <name evidence="2" type="ORF">AVDCRST_MAG39-1050</name>
</gene>
<protein>
    <submittedName>
        <fullName evidence="2">LSU ribosomal protein L24p (L26e)</fullName>
    </submittedName>
</protein>
<feature type="compositionally biased region" description="Basic and acidic residues" evidence="1">
    <location>
        <begin position="77"/>
        <end position="105"/>
    </location>
</feature>
<reference evidence="2" key="1">
    <citation type="submission" date="2020-02" db="EMBL/GenBank/DDBJ databases">
        <authorList>
            <person name="Meier V. D."/>
        </authorList>
    </citation>
    <scope>NUCLEOTIDE SEQUENCE</scope>
    <source>
        <strain evidence="2">AVDCRST_MAG39</strain>
    </source>
</reference>
<evidence type="ECO:0000313" key="2">
    <source>
        <dbReference type="EMBL" id="CAA9496782.1"/>
    </source>
</evidence>
<dbReference type="GO" id="GO:0005840">
    <property type="term" value="C:ribosome"/>
    <property type="evidence" value="ECO:0007669"/>
    <property type="project" value="UniProtKB-KW"/>
</dbReference>
<dbReference type="EMBL" id="CADCVW010000044">
    <property type="protein sequence ID" value="CAA9496782.1"/>
    <property type="molecule type" value="Genomic_DNA"/>
</dbReference>
<dbReference type="AlphaFoldDB" id="A0A6J4SLU6"/>
<accession>A0A6J4SLU6</accession>
<proteinExistence type="predicted"/>